<evidence type="ECO:0000256" key="3">
    <source>
        <dbReference type="ARBA" id="ARBA00022650"/>
    </source>
</evidence>
<dbReference type="InterPro" id="IPR036393">
    <property type="entry name" value="AceGlu_kinase-like_sf"/>
</dbReference>
<sequence>MKDEDAMDETDWREQRRRVTAEARRVVVKVGSAVLAGPGGVDQDVVADLARQVAMLAAEGRDVLMVSSGAVAAGRGVISSHYNPALVPHRQAASAIGQSRLIHAYDQEFARHGRTAAQVLLTRDDLESRERYLNLRNTLRTLFDFGVIPILNENDSVAVQELVYGDNDCLAGLLVGVIGADLFVNLTSARGVFAHNPEEVPDAPPMACIPDIAALDVAGMCGHKTLLGTGGMHSKLLSARRVAQLGTPTLILCGREPGAMVRAFAGEELGTFVAPEKKAISRRKYWLAYNLDPKGDIVIDAGAARALREGGKSLLPAGIVDVAGEFGVGAPVRIVLADGEAVGVGLSNYGAADLLKIMGLRSSRIAQVLGQASYPEAVHRDNMVLGAAI</sequence>
<comment type="caution">
    <text evidence="9">The sequence shown here is derived from an EMBL/GenBank/DDBJ whole genome shotgun (WGS) entry which is preliminary data.</text>
</comment>
<reference evidence="9" key="1">
    <citation type="journal article" date="2015" name="Proc. Natl. Acad. Sci. U.S.A.">
        <title>Networks of energetic and metabolic interactions define dynamics in microbial communities.</title>
        <authorList>
            <person name="Embree M."/>
            <person name="Liu J.K."/>
            <person name="Al-Bassam M.M."/>
            <person name="Zengler K."/>
        </authorList>
    </citation>
    <scope>NUCLEOTIDE SEQUENCE</scope>
</reference>
<organism evidence="9">
    <name type="scientific">hydrocarbon metagenome</name>
    <dbReference type="NCBI Taxonomy" id="938273"/>
    <lineage>
        <taxon>unclassified sequences</taxon>
        <taxon>metagenomes</taxon>
        <taxon>ecological metagenomes</taxon>
    </lineage>
</organism>
<name>A0A0W8G366_9ZZZZ</name>
<dbReference type="InterPro" id="IPR001057">
    <property type="entry name" value="Glu/AcGlu_kinase"/>
</dbReference>
<proteinExistence type="inferred from homology"/>
<dbReference type="HAMAP" id="MF_00456">
    <property type="entry name" value="ProB"/>
    <property type="match status" value="1"/>
</dbReference>
<dbReference type="PIRSF" id="PIRSF000729">
    <property type="entry name" value="GK"/>
    <property type="match status" value="1"/>
</dbReference>
<dbReference type="PROSITE" id="PS00902">
    <property type="entry name" value="GLUTAMATE_5_KINASE"/>
    <property type="match status" value="1"/>
</dbReference>
<dbReference type="Pfam" id="PF01472">
    <property type="entry name" value="PUA"/>
    <property type="match status" value="1"/>
</dbReference>
<dbReference type="InterPro" id="IPR019797">
    <property type="entry name" value="Glutamate_5-kinase_CS"/>
</dbReference>
<dbReference type="InterPro" id="IPR005715">
    <property type="entry name" value="Glu_5kinase/COase_Synthase"/>
</dbReference>
<accession>A0A0W8G366</accession>
<feature type="domain" description="PUA" evidence="8">
    <location>
        <begin position="295"/>
        <end position="379"/>
    </location>
</feature>
<gene>
    <name evidence="9" type="ORF">ASZ90_002611</name>
</gene>
<dbReference type="AlphaFoldDB" id="A0A0W8G366"/>
<dbReference type="InterPro" id="IPR002478">
    <property type="entry name" value="PUA"/>
</dbReference>
<dbReference type="PANTHER" id="PTHR43654:SF1">
    <property type="entry name" value="ISOPENTENYL PHOSPHATE KINASE"/>
    <property type="match status" value="1"/>
</dbReference>
<dbReference type="EC" id="2.7.2.11" evidence="9"/>
<dbReference type="CDD" id="cd21157">
    <property type="entry name" value="PUA_G5K"/>
    <property type="match status" value="1"/>
</dbReference>
<protein>
    <submittedName>
        <fullName evidence="9">Glutamate 5-kinase</fullName>
        <ecNumber evidence="9">2.7.2.11</ecNumber>
    </submittedName>
</protein>
<dbReference type="SMART" id="SM00359">
    <property type="entry name" value="PUA"/>
    <property type="match status" value="1"/>
</dbReference>
<evidence type="ECO:0000256" key="6">
    <source>
        <dbReference type="ARBA" id="ARBA00022777"/>
    </source>
</evidence>
<dbReference type="GO" id="GO:0003723">
    <property type="term" value="F:RNA binding"/>
    <property type="evidence" value="ECO:0007669"/>
    <property type="project" value="InterPro"/>
</dbReference>
<keyword evidence="2" id="KW-0028">Amino-acid biosynthesis</keyword>
<keyword evidence="7" id="KW-0067">ATP-binding</keyword>
<dbReference type="SUPFAM" id="SSF88697">
    <property type="entry name" value="PUA domain-like"/>
    <property type="match status" value="1"/>
</dbReference>
<dbReference type="InterPro" id="IPR036974">
    <property type="entry name" value="PUA_sf"/>
</dbReference>
<keyword evidence="4 9" id="KW-0808">Transferase</keyword>
<dbReference type="Gene3D" id="3.40.1160.10">
    <property type="entry name" value="Acetylglutamate kinase-like"/>
    <property type="match status" value="1"/>
</dbReference>
<dbReference type="GO" id="GO:0005524">
    <property type="term" value="F:ATP binding"/>
    <property type="evidence" value="ECO:0007669"/>
    <property type="project" value="UniProtKB-KW"/>
</dbReference>
<dbReference type="Gene3D" id="2.30.130.10">
    <property type="entry name" value="PUA domain"/>
    <property type="match status" value="1"/>
</dbReference>
<dbReference type="NCBIfam" id="TIGR01027">
    <property type="entry name" value="proB"/>
    <property type="match status" value="1"/>
</dbReference>
<evidence type="ECO:0000259" key="8">
    <source>
        <dbReference type="SMART" id="SM00359"/>
    </source>
</evidence>
<dbReference type="Pfam" id="PF00696">
    <property type="entry name" value="AA_kinase"/>
    <property type="match status" value="1"/>
</dbReference>
<dbReference type="InterPro" id="IPR011529">
    <property type="entry name" value="Glu_5kinase"/>
</dbReference>
<dbReference type="PANTHER" id="PTHR43654">
    <property type="entry name" value="GLUTAMATE 5-KINASE"/>
    <property type="match status" value="1"/>
</dbReference>
<keyword evidence="6 9" id="KW-0418">Kinase</keyword>
<dbReference type="GO" id="GO:0004349">
    <property type="term" value="F:glutamate 5-kinase activity"/>
    <property type="evidence" value="ECO:0007669"/>
    <property type="project" value="UniProtKB-EC"/>
</dbReference>
<keyword evidence="5" id="KW-0547">Nucleotide-binding</keyword>
<dbReference type="FunFam" id="3.40.1160.10:FF:000006">
    <property type="entry name" value="Glutamate 5-kinase"/>
    <property type="match status" value="1"/>
</dbReference>
<dbReference type="InterPro" id="IPR001048">
    <property type="entry name" value="Asp/Glu/Uridylate_kinase"/>
</dbReference>
<dbReference type="InterPro" id="IPR041739">
    <property type="entry name" value="G5K_ProB"/>
</dbReference>
<dbReference type="PROSITE" id="PS50890">
    <property type="entry name" value="PUA"/>
    <property type="match status" value="1"/>
</dbReference>
<evidence type="ECO:0000256" key="4">
    <source>
        <dbReference type="ARBA" id="ARBA00022679"/>
    </source>
</evidence>
<dbReference type="GO" id="GO:0008652">
    <property type="term" value="P:amino acid biosynthetic process"/>
    <property type="evidence" value="ECO:0007669"/>
    <property type="project" value="UniProtKB-KW"/>
</dbReference>
<dbReference type="InterPro" id="IPR015947">
    <property type="entry name" value="PUA-like_sf"/>
</dbReference>
<dbReference type="PRINTS" id="PR00474">
    <property type="entry name" value="GLU5KINASE"/>
</dbReference>
<keyword evidence="1" id="KW-0963">Cytoplasm</keyword>
<dbReference type="EMBL" id="LNQE01000319">
    <property type="protein sequence ID" value="KUG27533.1"/>
    <property type="molecule type" value="Genomic_DNA"/>
</dbReference>
<dbReference type="SUPFAM" id="SSF53633">
    <property type="entry name" value="Carbamate kinase-like"/>
    <property type="match status" value="1"/>
</dbReference>
<evidence type="ECO:0000256" key="7">
    <source>
        <dbReference type="ARBA" id="ARBA00022840"/>
    </source>
</evidence>
<evidence type="ECO:0000256" key="1">
    <source>
        <dbReference type="ARBA" id="ARBA00022490"/>
    </source>
</evidence>
<keyword evidence="3" id="KW-0641">Proline biosynthesis</keyword>
<evidence type="ECO:0000256" key="5">
    <source>
        <dbReference type="ARBA" id="ARBA00022741"/>
    </source>
</evidence>
<dbReference type="CDD" id="cd04242">
    <property type="entry name" value="AAK_G5K_ProB"/>
    <property type="match status" value="1"/>
</dbReference>
<dbReference type="GO" id="GO:0005829">
    <property type="term" value="C:cytosol"/>
    <property type="evidence" value="ECO:0007669"/>
    <property type="project" value="TreeGrafter"/>
</dbReference>
<evidence type="ECO:0000256" key="2">
    <source>
        <dbReference type="ARBA" id="ARBA00022605"/>
    </source>
</evidence>
<evidence type="ECO:0000313" key="9">
    <source>
        <dbReference type="EMBL" id="KUG27533.1"/>
    </source>
</evidence>